<evidence type="ECO:0000256" key="2">
    <source>
        <dbReference type="ARBA" id="ARBA00013194"/>
    </source>
</evidence>
<dbReference type="EC" id="5.2.1.8" evidence="2"/>
<keyword evidence="3" id="KW-0732">Signal</keyword>
<evidence type="ECO:0000256" key="4">
    <source>
        <dbReference type="ARBA" id="ARBA00023110"/>
    </source>
</evidence>
<feature type="coiled-coil region" evidence="7">
    <location>
        <begin position="107"/>
        <end position="137"/>
    </location>
</feature>
<dbReference type="Pfam" id="PF00639">
    <property type="entry name" value="Rotamase"/>
    <property type="match status" value="1"/>
</dbReference>
<dbReference type="Proteomes" id="UP000030652">
    <property type="component" value="Unassembled WGS sequence"/>
</dbReference>
<evidence type="ECO:0000313" key="10">
    <source>
        <dbReference type="Proteomes" id="UP000030652"/>
    </source>
</evidence>
<organism evidence="9 10">
    <name type="scientific">Candidatus Scalindua brodae</name>
    <dbReference type="NCBI Taxonomy" id="237368"/>
    <lineage>
        <taxon>Bacteria</taxon>
        <taxon>Pseudomonadati</taxon>
        <taxon>Planctomycetota</taxon>
        <taxon>Candidatus Brocadiia</taxon>
        <taxon>Candidatus Brocadiales</taxon>
        <taxon>Candidatus Scalinduaceae</taxon>
        <taxon>Candidatus Scalindua</taxon>
    </lineage>
</organism>
<keyword evidence="5 6" id="KW-0413">Isomerase</keyword>
<dbReference type="GO" id="GO:0003755">
    <property type="term" value="F:peptidyl-prolyl cis-trans isomerase activity"/>
    <property type="evidence" value="ECO:0007669"/>
    <property type="project" value="UniProtKB-KW"/>
</dbReference>
<dbReference type="eggNOG" id="COG0760">
    <property type="taxonomic scope" value="Bacteria"/>
</dbReference>
<evidence type="ECO:0000256" key="6">
    <source>
        <dbReference type="PROSITE-ProRule" id="PRU00278"/>
    </source>
</evidence>
<dbReference type="InterPro" id="IPR046357">
    <property type="entry name" value="PPIase_dom_sf"/>
</dbReference>
<dbReference type="PANTHER" id="PTHR47245">
    <property type="entry name" value="PEPTIDYLPROLYL ISOMERASE"/>
    <property type="match status" value="1"/>
</dbReference>
<evidence type="ECO:0000259" key="8">
    <source>
        <dbReference type="PROSITE" id="PS50198"/>
    </source>
</evidence>
<keyword evidence="4 6" id="KW-0697">Rotamase</keyword>
<dbReference type="PANTHER" id="PTHR47245:SF1">
    <property type="entry name" value="FOLDASE PROTEIN PRSA"/>
    <property type="match status" value="1"/>
</dbReference>
<accession>A0A0B0EJH6</accession>
<evidence type="ECO:0000256" key="7">
    <source>
        <dbReference type="SAM" id="Coils"/>
    </source>
</evidence>
<dbReference type="InterPro" id="IPR000297">
    <property type="entry name" value="PPIase_PpiC"/>
</dbReference>
<dbReference type="InterPro" id="IPR050245">
    <property type="entry name" value="PrsA_foldase"/>
</dbReference>
<evidence type="ECO:0000313" key="9">
    <source>
        <dbReference type="EMBL" id="KHE92739.1"/>
    </source>
</evidence>
<sequence length="307" mass="34601">MKYIAFIFGAMLVTLGMISSSVTFGSDVKLDSNVVAVVNGEEISRDTLANVLININGAEGLERIIRRTLVKQEAKKRNLTITEEEIAERVDLHINAQIEQQMKQGGLKDEQDLKRELEKANMTLEQYKKNIAKVFKLTNGQIEAELLAEKIIKETVKITDEELHEAFEEQLGEKILARQIVFRTIRDAERNLGRLKSGADFEALAKKESIDRNSASRGGKMRPFGPEGVMGKAVANLKNGEISEITKTDNGYHIIKLEKRIPRSTKKFSEVKDDLVKFLTVQKVQARLNPWLLNLAESADIKRNLPD</sequence>
<dbReference type="InterPro" id="IPR027304">
    <property type="entry name" value="Trigger_fact/SurA_dom_sf"/>
</dbReference>
<name>A0A0B0EJH6_9BACT</name>
<dbReference type="Gene3D" id="3.10.50.40">
    <property type="match status" value="1"/>
</dbReference>
<feature type="domain" description="PpiC" evidence="8">
    <location>
        <begin position="172"/>
        <end position="259"/>
    </location>
</feature>
<dbReference type="SUPFAM" id="SSF109998">
    <property type="entry name" value="Triger factor/SurA peptide-binding domain-like"/>
    <property type="match status" value="1"/>
</dbReference>
<protein>
    <recommendedName>
        <fullName evidence="2">peptidylprolyl isomerase</fullName>
        <ecNumber evidence="2">5.2.1.8</ecNumber>
    </recommendedName>
</protein>
<comment type="caution">
    <text evidence="9">The sequence shown here is derived from an EMBL/GenBank/DDBJ whole genome shotgun (WGS) entry which is preliminary data.</text>
</comment>
<reference evidence="9 10" key="1">
    <citation type="submission" date="2014-10" db="EMBL/GenBank/DDBJ databases">
        <title>Draft genome of anammox bacterium scalindua brodae, obtained using differential coverage binning of sequence data from two enrichment reactors.</title>
        <authorList>
            <person name="Speth D.R."/>
            <person name="Russ L."/>
            <person name="Kartal B."/>
            <person name="Op den Camp H.J."/>
            <person name="Dutilh B.E."/>
            <person name="Jetten M.S."/>
        </authorList>
    </citation>
    <scope>NUCLEOTIDE SEQUENCE [LARGE SCALE GENOMIC DNA]</scope>
    <source>
        <strain evidence="9">RU1</strain>
    </source>
</reference>
<evidence type="ECO:0000256" key="3">
    <source>
        <dbReference type="ARBA" id="ARBA00022729"/>
    </source>
</evidence>
<dbReference type="EMBL" id="JRYO01000095">
    <property type="protein sequence ID" value="KHE92739.1"/>
    <property type="molecule type" value="Genomic_DNA"/>
</dbReference>
<evidence type="ECO:0000256" key="5">
    <source>
        <dbReference type="ARBA" id="ARBA00023235"/>
    </source>
</evidence>
<dbReference type="Gene3D" id="1.10.4030.10">
    <property type="entry name" value="Porin chaperone SurA, peptide-binding domain"/>
    <property type="match status" value="1"/>
</dbReference>
<gene>
    <name evidence="9" type="ORF">SCABRO_01512</name>
</gene>
<dbReference type="PROSITE" id="PS50198">
    <property type="entry name" value="PPIC_PPIASE_2"/>
    <property type="match status" value="1"/>
</dbReference>
<evidence type="ECO:0000256" key="1">
    <source>
        <dbReference type="ARBA" id="ARBA00000971"/>
    </source>
</evidence>
<keyword evidence="7" id="KW-0175">Coiled coil</keyword>
<dbReference type="AlphaFoldDB" id="A0A0B0EJH6"/>
<proteinExistence type="predicted"/>
<dbReference type="SUPFAM" id="SSF54534">
    <property type="entry name" value="FKBP-like"/>
    <property type="match status" value="1"/>
</dbReference>
<comment type="catalytic activity">
    <reaction evidence="1">
        <text>[protein]-peptidylproline (omega=180) = [protein]-peptidylproline (omega=0)</text>
        <dbReference type="Rhea" id="RHEA:16237"/>
        <dbReference type="Rhea" id="RHEA-COMP:10747"/>
        <dbReference type="Rhea" id="RHEA-COMP:10748"/>
        <dbReference type="ChEBI" id="CHEBI:83833"/>
        <dbReference type="ChEBI" id="CHEBI:83834"/>
        <dbReference type="EC" id="5.2.1.8"/>
    </reaction>
</comment>